<name>A0A1Y1JW49_PLAGO</name>
<feature type="transmembrane region" description="Helical" evidence="1">
    <location>
        <begin position="194"/>
        <end position="216"/>
    </location>
</feature>
<dbReference type="AlphaFoldDB" id="A0A1Y1JW49"/>
<reference evidence="3" key="1">
    <citation type="submission" date="2017-04" db="EMBL/GenBank/DDBJ databases">
        <title>Plasmodium gonderi genome.</title>
        <authorList>
            <person name="Arisue N."/>
            <person name="Honma H."/>
            <person name="Kawai S."/>
            <person name="Tougan T."/>
            <person name="Tanabe K."/>
            <person name="Horii T."/>
        </authorList>
    </citation>
    <scope>NUCLEOTIDE SEQUENCE [LARGE SCALE GENOMIC DNA]</scope>
    <source>
        <strain evidence="3">ATCC 30045</strain>
    </source>
</reference>
<sequence length="268" mass="31938">MGETMYEFVEKFPEMENRIRGISARSYMNSLSEYSKCIAFNGSHNMEHAKVDEICKKAIPYFSDVLYSTHNNLFKEAYFKYFFYWVYYERSDYKKIRNVINDFYKLLLDIYKHQLPDLNHNNNGTFINVELEELNNIYSVYKCYNNIEFMDGTNRDGVFCKAVLDIPKKYKTQIFTEIKENSTSQIVSYCPNNIAFPIIITILLVFTISFIAFIMYKFTPYRSMFSNGINNIRKKRNNIENEWNVFQLSEISNNVLSDSRYNVLYNSE</sequence>
<dbReference type="OrthoDB" id="10361743at2759"/>
<dbReference type="GeneID" id="39745381"/>
<protein>
    <submittedName>
        <fullName evidence="2">Variable surface protein</fullName>
    </submittedName>
</protein>
<keyword evidence="1" id="KW-0812">Transmembrane</keyword>
<gene>
    <name evidence="2" type="ORF">PGO_003760</name>
</gene>
<dbReference type="InterPro" id="IPR008780">
    <property type="entry name" value="Plasmodium_Vir"/>
</dbReference>
<organism evidence="2 3">
    <name type="scientific">Plasmodium gonderi</name>
    <dbReference type="NCBI Taxonomy" id="77519"/>
    <lineage>
        <taxon>Eukaryota</taxon>
        <taxon>Sar</taxon>
        <taxon>Alveolata</taxon>
        <taxon>Apicomplexa</taxon>
        <taxon>Aconoidasida</taxon>
        <taxon>Haemosporida</taxon>
        <taxon>Plasmodiidae</taxon>
        <taxon>Plasmodium</taxon>
        <taxon>Plasmodium (Plasmodium)</taxon>
    </lineage>
</organism>
<evidence type="ECO:0000313" key="3">
    <source>
        <dbReference type="Proteomes" id="UP000195521"/>
    </source>
</evidence>
<dbReference type="EMBL" id="BDQF01000453">
    <property type="protein sequence ID" value="GAW84573.1"/>
    <property type="molecule type" value="Genomic_DNA"/>
</dbReference>
<accession>A0A1Y1JW49</accession>
<evidence type="ECO:0000256" key="1">
    <source>
        <dbReference type="SAM" id="Phobius"/>
    </source>
</evidence>
<dbReference type="RefSeq" id="XP_028547162.1">
    <property type="nucleotide sequence ID" value="XM_028691361.1"/>
</dbReference>
<keyword evidence="1" id="KW-1133">Transmembrane helix</keyword>
<keyword evidence="1" id="KW-0472">Membrane</keyword>
<keyword evidence="3" id="KW-1185">Reference proteome</keyword>
<proteinExistence type="predicted"/>
<evidence type="ECO:0000313" key="2">
    <source>
        <dbReference type="EMBL" id="GAW84573.1"/>
    </source>
</evidence>
<dbReference type="Proteomes" id="UP000195521">
    <property type="component" value="Unassembled WGS sequence"/>
</dbReference>
<comment type="caution">
    <text evidence="2">The sequence shown here is derived from an EMBL/GenBank/DDBJ whole genome shotgun (WGS) entry which is preliminary data.</text>
</comment>
<dbReference type="Pfam" id="PF05795">
    <property type="entry name" value="Plasmodium_Vir"/>
    <property type="match status" value="1"/>
</dbReference>